<dbReference type="SUPFAM" id="SSF53822">
    <property type="entry name" value="Periplasmic binding protein-like I"/>
    <property type="match status" value="1"/>
</dbReference>
<evidence type="ECO:0000313" key="13">
    <source>
        <dbReference type="EMBL" id="GCC35028.1"/>
    </source>
</evidence>
<dbReference type="PANTHER" id="PTHR24061">
    <property type="entry name" value="CALCIUM-SENSING RECEPTOR-RELATED"/>
    <property type="match status" value="1"/>
</dbReference>
<dbReference type="InterPro" id="IPR000337">
    <property type="entry name" value="GPCR_3"/>
</dbReference>
<evidence type="ECO:0000256" key="3">
    <source>
        <dbReference type="ARBA" id="ARBA00022692"/>
    </source>
</evidence>
<dbReference type="InterPro" id="IPR000068">
    <property type="entry name" value="GPCR_3_Ca_sens_rcpt-rel"/>
</dbReference>
<feature type="domain" description="Receptor ligand binding region" evidence="12">
    <location>
        <begin position="19"/>
        <end position="370"/>
    </location>
</feature>
<dbReference type="Proteomes" id="UP000287033">
    <property type="component" value="Unassembled WGS sequence"/>
</dbReference>
<gene>
    <name evidence="13" type="ORF">chiPu_0013508</name>
</gene>
<sequence length="374" mass="41452">MASSECVIISPFQLNGFHWFQAMKFAIEEINNSSTLLPGVTLGYDIQDTCLKSSIAIQSAISFLTVKDENRFELKCDYTNYSTRVLASLGPSNSELSKVIARLFSFLLIPQISYAASSNLFNDRTNFPSFYRTVPTDEVQAAAMVSMVKTFQWNWMAVIGTDNMYGRRGIEHFTKLASGTGICIAYEELIPLNLPGSKFHRKMVSVIKNIIYSRVNITAVFADEHYAQTLMTIILEQNVTGKVWIASEAWVTSETVASSPNISSIGTILGVAIKSGHIPGFECYKSAALALRDLPSLKSKRCGSEGKLLKEECNECLTQSVDEDTDGDSEELQRISFNVYAAVYTVAHALHCLLRCNLGNCSRSTIYPWQVSLV</sequence>
<keyword evidence="7" id="KW-0472">Membrane</keyword>
<name>A0A401SXB7_CHIPU</name>
<keyword evidence="8" id="KW-0675">Receptor</keyword>
<dbReference type="EMBL" id="BEZZ01000658">
    <property type="protein sequence ID" value="GCC35028.1"/>
    <property type="molecule type" value="Genomic_DNA"/>
</dbReference>
<dbReference type="STRING" id="137246.A0A401SXB7"/>
<keyword evidence="9" id="KW-0325">Glycoprotein</keyword>
<dbReference type="InterPro" id="IPR001828">
    <property type="entry name" value="ANF_lig-bd_rcpt"/>
</dbReference>
<protein>
    <recommendedName>
        <fullName evidence="11">Taste receptor type 1 member 3</fullName>
    </recommendedName>
</protein>
<evidence type="ECO:0000256" key="10">
    <source>
        <dbReference type="ARBA" id="ARBA00023224"/>
    </source>
</evidence>
<keyword evidence="4" id="KW-0732">Signal</keyword>
<keyword evidence="5" id="KW-1133">Transmembrane helix</keyword>
<evidence type="ECO:0000256" key="4">
    <source>
        <dbReference type="ARBA" id="ARBA00022729"/>
    </source>
</evidence>
<keyword evidence="10" id="KW-0807">Transducer</keyword>
<evidence type="ECO:0000313" key="14">
    <source>
        <dbReference type="Proteomes" id="UP000287033"/>
    </source>
</evidence>
<evidence type="ECO:0000256" key="11">
    <source>
        <dbReference type="ARBA" id="ARBA00040705"/>
    </source>
</evidence>
<dbReference type="InterPro" id="IPR028082">
    <property type="entry name" value="Peripla_BP_I"/>
</dbReference>
<evidence type="ECO:0000256" key="8">
    <source>
        <dbReference type="ARBA" id="ARBA00023170"/>
    </source>
</evidence>
<organism evidence="13 14">
    <name type="scientific">Chiloscyllium punctatum</name>
    <name type="common">Brownbanded bambooshark</name>
    <name type="synonym">Hemiscyllium punctatum</name>
    <dbReference type="NCBI Taxonomy" id="137246"/>
    <lineage>
        <taxon>Eukaryota</taxon>
        <taxon>Metazoa</taxon>
        <taxon>Chordata</taxon>
        <taxon>Craniata</taxon>
        <taxon>Vertebrata</taxon>
        <taxon>Chondrichthyes</taxon>
        <taxon>Elasmobranchii</taxon>
        <taxon>Galeomorphii</taxon>
        <taxon>Galeoidea</taxon>
        <taxon>Orectolobiformes</taxon>
        <taxon>Hemiscylliidae</taxon>
        <taxon>Chiloscyllium</taxon>
    </lineage>
</organism>
<dbReference type="OMA" id="TYARIIM"/>
<dbReference type="PANTHER" id="PTHR24061:SF435">
    <property type="entry name" value="TASTE RECEPTOR TYPE 1 MEMBER 3"/>
    <property type="match status" value="1"/>
</dbReference>
<keyword evidence="2" id="KW-1003">Cell membrane</keyword>
<dbReference type="GO" id="GO:0004930">
    <property type="term" value="F:G protein-coupled receptor activity"/>
    <property type="evidence" value="ECO:0007669"/>
    <property type="project" value="UniProtKB-KW"/>
</dbReference>
<accession>A0A401SXB7</accession>
<dbReference type="Pfam" id="PF01094">
    <property type="entry name" value="ANF_receptor"/>
    <property type="match status" value="1"/>
</dbReference>
<reference evidence="13 14" key="1">
    <citation type="journal article" date="2018" name="Nat. Ecol. Evol.">
        <title>Shark genomes provide insights into elasmobranch evolution and the origin of vertebrates.</title>
        <authorList>
            <person name="Hara Y"/>
            <person name="Yamaguchi K"/>
            <person name="Onimaru K"/>
            <person name="Kadota M"/>
            <person name="Koyanagi M"/>
            <person name="Keeley SD"/>
            <person name="Tatsumi K"/>
            <person name="Tanaka K"/>
            <person name="Motone F"/>
            <person name="Kageyama Y"/>
            <person name="Nozu R"/>
            <person name="Adachi N"/>
            <person name="Nishimura O"/>
            <person name="Nakagawa R"/>
            <person name="Tanegashima C"/>
            <person name="Kiyatake I"/>
            <person name="Matsumoto R"/>
            <person name="Murakumo K"/>
            <person name="Nishida K"/>
            <person name="Terakita A"/>
            <person name="Kuratani S"/>
            <person name="Sato K"/>
            <person name="Hyodo S Kuraku.S."/>
        </authorList>
    </citation>
    <scope>NUCLEOTIDE SEQUENCE [LARGE SCALE GENOMIC DNA]</scope>
</reference>
<proteinExistence type="predicted"/>
<dbReference type="OrthoDB" id="5984008at2759"/>
<evidence type="ECO:0000256" key="2">
    <source>
        <dbReference type="ARBA" id="ARBA00022475"/>
    </source>
</evidence>
<keyword evidence="3" id="KW-0812">Transmembrane</keyword>
<evidence type="ECO:0000256" key="7">
    <source>
        <dbReference type="ARBA" id="ARBA00023136"/>
    </source>
</evidence>
<evidence type="ECO:0000259" key="12">
    <source>
        <dbReference type="Pfam" id="PF01094"/>
    </source>
</evidence>
<keyword evidence="14" id="KW-1185">Reference proteome</keyword>
<dbReference type="GO" id="GO:0050917">
    <property type="term" value="P:sensory perception of umami taste"/>
    <property type="evidence" value="ECO:0007669"/>
    <property type="project" value="TreeGrafter"/>
</dbReference>
<evidence type="ECO:0000256" key="5">
    <source>
        <dbReference type="ARBA" id="ARBA00022989"/>
    </source>
</evidence>
<dbReference type="PRINTS" id="PR00592">
    <property type="entry name" value="CASENSINGR"/>
</dbReference>
<evidence type="ECO:0000256" key="6">
    <source>
        <dbReference type="ARBA" id="ARBA00023040"/>
    </source>
</evidence>
<dbReference type="PRINTS" id="PR00248">
    <property type="entry name" value="GPCRMGR"/>
</dbReference>
<dbReference type="GO" id="GO:0005886">
    <property type="term" value="C:plasma membrane"/>
    <property type="evidence" value="ECO:0007669"/>
    <property type="project" value="UniProtKB-SubCell"/>
</dbReference>
<comment type="subcellular location">
    <subcellularLocation>
        <location evidence="1">Cell membrane</location>
        <topology evidence="1">Multi-pass membrane protein</topology>
    </subcellularLocation>
</comment>
<keyword evidence="6" id="KW-0297">G-protein coupled receptor</keyword>
<comment type="caution">
    <text evidence="13">The sequence shown here is derived from an EMBL/GenBank/DDBJ whole genome shotgun (WGS) entry which is preliminary data.</text>
</comment>
<dbReference type="GO" id="GO:0050916">
    <property type="term" value="P:sensory perception of sweet taste"/>
    <property type="evidence" value="ECO:0007669"/>
    <property type="project" value="TreeGrafter"/>
</dbReference>
<dbReference type="FunFam" id="3.40.50.2300:FF:000016">
    <property type="entry name" value="Taste 1 receptor member 2"/>
    <property type="match status" value="1"/>
</dbReference>
<dbReference type="Gene3D" id="3.40.50.2300">
    <property type="match status" value="2"/>
</dbReference>
<evidence type="ECO:0000256" key="9">
    <source>
        <dbReference type="ARBA" id="ARBA00023180"/>
    </source>
</evidence>
<evidence type="ECO:0000256" key="1">
    <source>
        <dbReference type="ARBA" id="ARBA00004651"/>
    </source>
</evidence>
<dbReference type="AlphaFoldDB" id="A0A401SXB7"/>